<comment type="caution">
    <text evidence="2">The sequence shown here is derived from an EMBL/GenBank/DDBJ whole genome shotgun (WGS) entry which is preliminary data.</text>
</comment>
<keyword evidence="1" id="KW-1133">Transmembrane helix</keyword>
<name>A0A1J5S710_9ZZZZ</name>
<feature type="transmembrane region" description="Helical" evidence="1">
    <location>
        <begin position="172"/>
        <end position="194"/>
    </location>
</feature>
<evidence type="ECO:0000256" key="1">
    <source>
        <dbReference type="SAM" id="Phobius"/>
    </source>
</evidence>
<sequence length="263" mass="28312">MDVQNTPSAFGHWSEPVKVPVLITLWFWIIKIMATTVGETAADFLAVDLHAGLVVTSLVMTGLFAAVLAAQMRTRRYIPWLYWLTVVLISVVGTLLTDNLTDQLGVSLAVSTGLFALALAATFIAWFAREGSLSIHSIVRGRREAFYWAAILFTFALGTAAGDLAAERLQFGYAHSALLFGGLIALVALAYYAFKANAVVAFWLAYILTRPFGATCGDWLSKSAADGGMGLGTVGTSVLFLVVIGLMVTYLTISRKDAPRHLA</sequence>
<feature type="transmembrane region" description="Helical" evidence="1">
    <location>
        <begin position="146"/>
        <end position="166"/>
    </location>
</feature>
<keyword evidence="1" id="KW-0472">Membrane</keyword>
<gene>
    <name evidence="2" type="ORF">GALL_219550</name>
</gene>
<dbReference type="InterPro" id="IPR007136">
    <property type="entry name" value="DUF347"/>
</dbReference>
<feature type="transmembrane region" description="Helical" evidence="1">
    <location>
        <begin position="232"/>
        <end position="253"/>
    </location>
</feature>
<accession>A0A1J5S710</accession>
<feature type="transmembrane region" description="Helical" evidence="1">
    <location>
        <begin position="108"/>
        <end position="126"/>
    </location>
</feature>
<reference evidence="2" key="1">
    <citation type="submission" date="2016-10" db="EMBL/GenBank/DDBJ databases">
        <title>Sequence of Gallionella enrichment culture.</title>
        <authorList>
            <person name="Poehlein A."/>
            <person name="Muehling M."/>
            <person name="Daniel R."/>
        </authorList>
    </citation>
    <scope>NUCLEOTIDE SEQUENCE</scope>
</reference>
<dbReference type="AlphaFoldDB" id="A0A1J5S710"/>
<evidence type="ECO:0008006" key="3">
    <source>
        <dbReference type="Google" id="ProtNLM"/>
    </source>
</evidence>
<dbReference type="EMBL" id="MLJW01000155">
    <property type="protein sequence ID" value="OIQ96077.1"/>
    <property type="molecule type" value="Genomic_DNA"/>
</dbReference>
<organism evidence="2">
    <name type="scientific">mine drainage metagenome</name>
    <dbReference type="NCBI Taxonomy" id="410659"/>
    <lineage>
        <taxon>unclassified sequences</taxon>
        <taxon>metagenomes</taxon>
        <taxon>ecological metagenomes</taxon>
    </lineage>
</organism>
<feature type="transmembrane region" description="Helical" evidence="1">
    <location>
        <begin position="19"/>
        <end position="37"/>
    </location>
</feature>
<feature type="transmembrane region" description="Helical" evidence="1">
    <location>
        <begin position="77"/>
        <end position="96"/>
    </location>
</feature>
<evidence type="ECO:0000313" key="2">
    <source>
        <dbReference type="EMBL" id="OIQ96077.1"/>
    </source>
</evidence>
<proteinExistence type="predicted"/>
<feature type="transmembrane region" description="Helical" evidence="1">
    <location>
        <begin position="49"/>
        <end position="70"/>
    </location>
</feature>
<protein>
    <recommendedName>
        <fullName evidence="3">Membrane-anchored protein</fullName>
    </recommendedName>
</protein>
<feature type="transmembrane region" description="Helical" evidence="1">
    <location>
        <begin position="201"/>
        <end position="220"/>
    </location>
</feature>
<keyword evidence="1" id="KW-0812">Transmembrane</keyword>
<dbReference type="Pfam" id="PF03988">
    <property type="entry name" value="DUF347"/>
    <property type="match status" value="4"/>
</dbReference>